<organism evidence="2 3">
    <name type="scientific">Streptomyces johnsoniae</name>
    <dbReference type="NCBI Taxonomy" id="3075532"/>
    <lineage>
        <taxon>Bacteria</taxon>
        <taxon>Bacillati</taxon>
        <taxon>Actinomycetota</taxon>
        <taxon>Actinomycetes</taxon>
        <taxon>Kitasatosporales</taxon>
        <taxon>Streptomycetaceae</taxon>
        <taxon>Streptomyces</taxon>
    </lineage>
</organism>
<sequence>MDGMDDLITFVRARIEEDEQTARAASAAWGEEGDRQARDGLSPASRAHAGRQDPAHVLRQAEALSALTNVMAPIVLGEHNGRAMQGVAMYALFGIAAIWSDHPDFRCNAAANACTSPPARRSP</sequence>
<protein>
    <submittedName>
        <fullName evidence="2">DUF6221 family protein</fullName>
    </submittedName>
</protein>
<evidence type="ECO:0000256" key="1">
    <source>
        <dbReference type="SAM" id="MobiDB-lite"/>
    </source>
</evidence>
<dbReference type="EMBL" id="JAVREV010000007">
    <property type="protein sequence ID" value="MDT0443945.1"/>
    <property type="molecule type" value="Genomic_DNA"/>
</dbReference>
<dbReference type="InterPro" id="IPR046193">
    <property type="entry name" value="DUF6221"/>
</dbReference>
<dbReference type="Proteomes" id="UP001183615">
    <property type="component" value="Unassembled WGS sequence"/>
</dbReference>
<reference evidence="3" key="1">
    <citation type="submission" date="2023-07" db="EMBL/GenBank/DDBJ databases">
        <title>30 novel species of actinomycetes from the DSMZ collection.</title>
        <authorList>
            <person name="Nouioui I."/>
        </authorList>
    </citation>
    <scope>NUCLEOTIDE SEQUENCE [LARGE SCALE GENOMIC DNA]</scope>
    <source>
        <strain evidence="3">DSM 41886</strain>
    </source>
</reference>
<gene>
    <name evidence="2" type="ORF">RM779_15285</name>
</gene>
<proteinExistence type="predicted"/>
<dbReference type="Pfam" id="PF19730">
    <property type="entry name" value="DUF6221"/>
    <property type="match status" value="1"/>
</dbReference>
<evidence type="ECO:0000313" key="2">
    <source>
        <dbReference type="EMBL" id="MDT0443945.1"/>
    </source>
</evidence>
<evidence type="ECO:0000313" key="3">
    <source>
        <dbReference type="Proteomes" id="UP001183615"/>
    </source>
</evidence>
<dbReference type="RefSeq" id="WP_311618243.1">
    <property type="nucleotide sequence ID" value="NZ_JAVREV010000007.1"/>
</dbReference>
<name>A0ABU2S749_9ACTN</name>
<comment type="caution">
    <text evidence="2">The sequence shown here is derived from an EMBL/GenBank/DDBJ whole genome shotgun (WGS) entry which is preliminary data.</text>
</comment>
<keyword evidence="3" id="KW-1185">Reference proteome</keyword>
<accession>A0ABU2S749</accession>
<feature type="region of interest" description="Disordered" evidence="1">
    <location>
        <begin position="19"/>
        <end position="54"/>
    </location>
</feature>